<comment type="similarity">
    <text evidence="5">Belongs to the SarZ family.</text>
</comment>
<sequence>MNLSFQIIKNSASSHFALTVRQLAILSLVYNEAIEASVDYYSKTLNLSKPAVTKAINRLEELKLVKRKPDTQDGRKVIVSSTLIGQNYIQQIQTIPYSMYHAC</sequence>
<dbReference type="GeneID" id="83702396"/>
<evidence type="ECO:0000256" key="4">
    <source>
        <dbReference type="ARBA" id="ARBA00023163"/>
    </source>
</evidence>
<organism evidence="9 10">
    <name type="scientific">Commensalibacter melissae</name>
    <dbReference type="NCBI Taxonomy" id="2070537"/>
    <lineage>
        <taxon>Bacteria</taxon>
        <taxon>Pseudomonadati</taxon>
        <taxon>Pseudomonadota</taxon>
        <taxon>Alphaproteobacteria</taxon>
        <taxon>Acetobacterales</taxon>
        <taxon>Acetobacteraceae</taxon>
    </lineage>
</organism>
<evidence type="ECO:0000313" key="9">
    <source>
        <dbReference type="EMBL" id="PXY99835.1"/>
    </source>
</evidence>
<evidence type="ECO:0000256" key="5">
    <source>
        <dbReference type="ARBA" id="ARBA00046337"/>
    </source>
</evidence>
<proteinExistence type="inferred from homology"/>
<dbReference type="Pfam" id="PF22381">
    <property type="entry name" value="Staph_reg_Sar_Rot"/>
    <property type="match status" value="1"/>
</dbReference>
<comment type="subcellular location">
    <subcellularLocation>
        <location evidence="1">Cytoplasm</location>
    </subcellularLocation>
</comment>
<evidence type="ECO:0000256" key="2">
    <source>
        <dbReference type="ARBA" id="ARBA00023015"/>
    </source>
</evidence>
<dbReference type="EMBL" id="QGLT01000004">
    <property type="protein sequence ID" value="PXY99835.1"/>
    <property type="molecule type" value="Genomic_DNA"/>
</dbReference>
<evidence type="ECO:0000256" key="3">
    <source>
        <dbReference type="ARBA" id="ARBA00023125"/>
    </source>
</evidence>
<dbReference type="Gene3D" id="1.10.10.10">
    <property type="entry name" value="Winged helix-like DNA-binding domain superfamily/Winged helix DNA-binding domain"/>
    <property type="match status" value="1"/>
</dbReference>
<dbReference type="SMART" id="SM00347">
    <property type="entry name" value="HTH_MARR"/>
    <property type="match status" value="1"/>
</dbReference>
<evidence type="ECO:0000256" key="7">
    <source>
        <dbReference type="ARBA" id="ARBA00047207"/>
    </source>
</evidence>
<keyword evidence="2" id="KW-0805">Transcription regulation</keyword>
<dbReference type="InterPro" id="IPR036390">
    <property type="entry name" value="WH_DNA-bd_sf"/>
</dbReference>
<dbReference type="InterPro" id="IPR055166">
    <property type="entry name" value="Transc_reg_Sar_Rot_HTH"/>
</dbReference>
<gene>
    <name evidence="9" type="ORF">DK869_07825</name>
</gene>
<keyword evidence="4" id="KW-0804">Transcription</keyword>
<dbReference type="InterPro" id="IPR000835">
    <property type="entry name" value="HTH_MarR-typ"/>
</dbReference>
<accession>A0A318N147</accession>
<dbReference type="SUPFAM" id="SSF46785">
    <property type="entry name" value="Winged helix' DNA-binding domain"/>
    <property type="match status" value="1"/>
</dbReference>
<dbReference type="Proteomes" id="UP000247565">
    <property type="component" value="Unassembled WGS sequence"/>
</dbReference>
<dbReference type="GO" id="GO:0003700">
    <property type="term" value="F:DNA-binding transcription factor activity"/>
    <property type="evidence" value="ECO:0007669"/>
    <property type="project" value="InterPro"/>
</dbReference>
<protein>
    <recommendedName>
        <fullName evidence="6">HTH-type transcriptional regulator SarZ</fullName>
    </recommendedName>
    <alternativeName>
        <fullName evidence="7">Staphylococcal accessory regulator Z</fullName>
    </alternativeName>
</protein>
<dbReference type="PANTHER" id="PTHR42756">
    <property type="entry name" value="TRANSCRIPTIONAL REGULATOR, MARR"/>
    <property type="match status" value="1"/>
</dbReference>
<feature type="domain" description="HTH marR-type" evidence="8">
    <location>
        <begin position="1"/>
        <end position="103"/>
    </location>
</feature>
<evidence type="ECO:0000259" key="8">
    <source>
        <dbReference type="PROSITE" id="PS50995"/>
    </source>
</evidence>
<evidence type="ECO:0000256" key="6">
    <source>
        <dbReference type="ARBA" id="ARBA00047188"/>
    </source>
</evidence>
<dbReference type="GO" id="GO:0005737">
    <property type="term" value="C:cytoplasm"/>
    <property type="evidence" value="ECO:0007669"/>
    <property type="project" value="UniProtKB-SubCell"/>
</dbReference>
<reference evidence="9 10" key="1">
    <citation type="submission" date="2018-05" db="EMBL/GenBank/DDBJ databases">
        <title>Reference genomes for bee gut microbiota database.</title>
        <authorList>
            <person name="Ellegaard K.M."/>
        </authorList>
    </citation>
    <scope>NUCLEOTIDE SEQUENCE [LARGE SCALE GENOMIC DNA]</scope>
    <source>
        <strain evidence="9 10">ESL0284</strain>
    </source>
</reference>
<evidence type="ECO:0000313" key="10">
    <source>
        <dbReference type="Proteomes" id="UP000247565"/>
    </source>
</evidence>
<dbReference type="AlphaFoldDB" id="A0A318N147"/>
<dbReference type="PROSITE" id="PS50995">
    <property type="entry name" value="HTH_MARR_2"/>
    <property type="match status" value="1"/>
</dbReference>
<dbReference type="OrthoDB" id="9812268at2"/>
<comment type="caution">
    <text evidence="9">The sequence shown here is derived from an EMBL/GenBank/DDBJ whole genome shotgun (WGS) entry which is preliminary data.</text>
</comment>
<dbReference type="GO" id="GO:0003677">
    <property type="term" value="F:DNA binding"/>
    <property type="evidence" value="ECO:0007669"/>
    <property type="project" value="UniProtKB-KW"/>
</dbReference>
<dbReference type="InterPro" id="IPR036388">
    <property type="entry name" value="WH-like_DNA-bd_sf"/>
</dbReference>
<name>A0A318N147_9PROT</name>
<evidence type="ECO:0000256" key="1">
    <source>
        <dbReference type="ARBA" id="ARBA00004496"/>
    </source>
</evidence>
<keyword evidence="3" id="KW-0238">DNA-binding</keyword>
<keyword evidence="10" id="KW-1185">Reference proteome</keyword>
<dbReference type="RefSeq" id="WP_110439455.1">
    <property type="nucleotide sequence ID" value="NZ_CP033087.1"/>
</dbReference>
<dbReference type="PANTHER" id="PTHR42756:SF1">
    <property type="entry name" value="TRANSCRIPTIONAL REPRESSOR OF EMRAB OPERON"/>
    <property type="match status" value="1"/>
</dbReference>